<keyword evidence="1" id="KW-0963">Cytoplasm</keyword>
<dbReference type="Gene3D" id="3.40.50.800">
    <property type="entry name" value="Anticodon-binding domain"/>
    <property type="match status" value="1"/>
</dbReference>
<dbReference type="GO" id="GO:0005829">
    <property type="term" value="C:cytosol"/>
    <property type="evidence" value="ECO:0007669"/>
    <property type="project" value="TreeGrafter"/>
</dbReference>
<dbReference type="AlphaFoldDB" id="A0A402AET5"/>
<keyword evidence="2" id="KW-0067">ATP-binding</keyword>
<evidence type="ECO:0000313" key="5">
    <source>
        <dbReference type="EMBL" id="GCE17611.1"/>
    </source>
</evidence>
<keyword evidence="6" id="KW-1185">Reference proteome</keyword>
<evidence type="ECO:0000313" key="6">
    <source>
        <dbReference type="Proteomes" id="UP000287188"/>
    </source>
</evidence>
<sequence>MGCYGIGVGRVMAIAVEQSHDEKGIIWPFGIAPYHLSLLGLDLDKGENRQLAEQLYRDLQAAGIEVLFDDRAESAGVKFNDADLLGLPLRAVLSKRSLKNGGIELKLRTQKESRIVPLAEAVQVIQQEVAAGLKGL</sequence>
<dbReference type="Proteomes" id="UP000287188">
    <property type="component" value="Unassembled WGS sequence"/>
</dbReference>
<dbReference type="Gene3D" id="3.30.930.10">
    <property type="entry name" value="Bira Bifunctional Protein, Domain 2"/>
    <property type="match status" value="1"/>
</dbReference>
<keyword evidence="3" id="KW-0436">Ligase</keyword>
<evidence type="ECO:0000259" key="4">
    <source>
        <dbReference type="Pfam" id="PF03129"/>
    </source>
</evidence>
<dbReference type="CDD" id="cd00861">
    <property type="entry name" value="ProRS_anticodon_short"/>
    <property type="match status" value="1"/>
</dbReference>
<protein>
    <recommendedName>
        <fullName evidence="4">Anticodon-binding domain-containing protein</fullName>
    </recommendedName>
</protein>
<dbReference type="InterPro" id="IPR045864">
    <property type="entry name" value="aa-tRNA-synth_II/BPL/LPL"/>
</dbReference>
<dbReference type="PANTHER" id="PTHR42753:SF2">
    <property type="entry name" value="PROLINE--TRNA LIGASE"/>
    <property type="match status" value="1"/>
</dbReference>
<dbReference type="InterPro" id="IPR036621">
    <property type="entry name" value="Anticodon-bd_dom_sf"/>
</dbReference>
<organism evidence="5 6">
    <name type="scientific">Dictyobacter kobayashii</name>
    <dbReference type="NCBI Taxonomy" id="2014872"/>
    <lineage>
        <taxon>Bacteria</taxon>
        <taxon>Bacillati</taxon>
        <taxon>Chloroflexota</taxon>
        <taxon>Ktedonobacteria</taxon>
        <taxon>Ktedonobacterales</taxon>
        <taxon>Dictyobacteraceae</taxon>
        <taxon>Dictyobacter</taxon>
    </lineage>
</organism>
<keyword evidence="3" id="KW-0030">Aminoacyl-tRNA synthetase</keyword>
<reference evidence="6" key="1">
    <citation type="submission" date="2018-12" db="EMBL/GenBank/DDBJ databases">
        <title>Tengunoibacter tsumagoiensis gen. nov., sp. nov., Dictyobacter kobayashii sp. nov., D. alpinus sp. nov., and D. joshuensis sp. nov. and description of Dictyobacteraceae fam. nov. within the order Ktedonobacterales isolated from Tengu-no-mugimeshi.</title>
        <authorList>
            <person name="Wang C.M."/>
            <person name="Zheng Y."/>
            <person name="Sakai Y."/>
            <person name="Toyoda A."/>
            <person name="Minakuchi Y."/>
            <person name="Abe K."/>
            <person name="Yokota A."/>
            <person name="Yabe S."/>
        </authorList>
    </citation>
    <scope>NUCLEOTIDE SEQUENCE [LARGE SCALE GENOMIC DNA]</scope>
    <source>
        <strain evidence="6">Uno11</strain>
    </source>
</reference>
<evidence type="ECO:0000256" key="2">
    <source>
        <dbReference type="ARBA" id="ARBA00022840"/>
    </source>
</evidence>
<dbReference type="InterPro" id="IPR050062">
    <property type="entry name" value="Pro-tRNA_synthetase"/>
</dbReference>
<proteinExistence type="predicted"/>
<gene>
    <name evidence="5" type="ORF">KDK_14110</name>
</gene>
<dbReference type="InterPro" id="IPR004154">
    <property type="entry name" value="Anticodon-bd"/>
</dbReference>
<dbReference type="PANTHER" id="PTHR42753">
    <property type="entry name" value="MITOCHONDRIAL RIBOSOME PROTEIN L39/PROLYL-TRNA LIGASE FAMILY MEMBER"/>
    <property type="match status" value="1"/>
</dbReference>
<dbReference type="GO" id="GO:0004827">
    <property type="term" value="F:proline-tRNA ligase activity"/>
    <property type="evidence" value="ECO:0007669"/>
    <property type="project" value="TreeGrafter"/>
</dbReference>
<accession>A0A402AET5</accession>
<dbReference type="Pfam" id="PF03129">
    <property type="entry name" value="HGTP_anticodon"/>
    <property type="match status" value="1"/>
</dbReference>
<dbReference type="EMBL" id="BIFS01000001">
    <property type="protein sequence ID" value="GCE17611.1"/>
    <property type="molecule type" value="Genomic_DNA"/>
</dbReference>
<dbReference type="SUPFAM" id="SSF52954">
    <property type="entry name" value="Class II aaRS ABD-related"/>
    <property type="match status" value="1"/>
</dbReference>
<evidence type="ECO:0000256" key="1">
    <source>
        <dbReference type="ARBA" id="ARBA00022490"/>
    </source>
</evidence>
<comment type="caution">
    <text evidence="5">The sequence shown here is derived from an EMBL/GenBank/DDBJ whole genome shotgun (WGS) entry which is preliminary data.</text>
</comment>
<dbReference type="InterPro" id="IPR044140">
    <property type="entry name" value="ProRS_anticodon_short"/>
</dbReference>
<evidence type="ECO:0000256" key="3">
    <source>
        <dbReference type="ARBA" id="ARBA00023146"/>
    </source>
</evidence>
<dbReference type="GO" id="GO:0006433">
    <property type="term" value="P:prolyl-tRNA aminoacylation"/>
    <property type="evidence" value="ECO:0007669"/>
    <property type="project" value="TreeGrafter"/>
</dbReference>
<dbReference type="GO" id="GO:0005524">
    <property type="term" value="F:ATP binding"/>
    <property type="evidence" value="ECO:0007669"/>
    <property type="project" value="UniProtKB-KW"/>
</dbReference>
<feature type="domain" description="Anticodon-binding" evidence="4">
    <location>
        <begin position="47"/>
        <end position="127"/>
    </location>
</feature>
<keyword evidence="2" id="KW-0547">Nucleotide-binding</keyword>
<dbReference type="RefSeq" id="WP_218031766.1">
    <property type="nucleotide sequence ID" value="NZ_BIFS01000001.1"/>
</dbReference>
<name>A0A402AET5_9CHLR</name>